<evidence type="ECO:0000259" key="4">
    <source>
        <dbReference type="Pfam" id="PF03445"/>
    </source>
</evidence>
<reference evidence="6" key="1">
    <citation type="submission" date="2025-08" db="UniProtKB">
        <authorList>
            <consortium name="RefSeq"/>
        </authorList>
    </citation>
    <scope>IDENTIFICATION</scope>
    <source>
        <strain evidence="6">S238N-H82</strain>
        <tissue evidence="6">Testes</tissue>
    </source>
</reference>
<evidence type="ECO:0000313" key="6">
    <source>
        <dbReference type="RefSeq" id="XP_035665499.1"/>
    </source>
</evidence>
<evidence type="ECO:0000256" key="2">
    <source>
        <dbReference type="SAM" id="Coils"/>
    </source>
</evidence>
<dbReference type="KEGG" id="bfo:118408746"/>
<dbReference type="PANTHER" id="PTHR19959:SF119">
    <property type="entry name" value="FUNGAL LIPASE-LIKE DOMAIN-CONTAINING PROTEIN"/>
    <property type="match status" value="1"/>
</dbReference>
<dbReference type="OrthoDB" id="9991614at2759"/>
<feature type="region of interest" description="Disordered" evidence="3">
    <location>
        <begin position="240"/>
        <end position="286"/>
    </location>
</feature>
<dbReference type="SUPFAM" id="SSF48452">
    <property type="entry name" value="TPR-like"/>
    <property type="match status" value="1"/>
</dbReference>
<dbReference type="SUPFAM" id="SSF81901">
    <property type="entry name" value="HCP-like"/>
    <property type="match status" value="1"/>
</dbReference>
<dbReference type="InterPro" id="IPR005105">
    <property type="entry name" value="GlnD_Uridyltrans_N"/>
</dbReference>
<keyword evidence="2" id="KW-0175">Coiled coil</keyword>
<organism evidence="5 6">
    <name type="scientific">Branchiostoma floridae</name>
    <name type="common">Florida lancelet</name>
    <name type="synonym">Amphioxus</name>
    <dbReference type="NCBI Taxonomy" id="7739"/>
    <lineage>
        <taxon>Eukaryota</taxon>
        <taxon>Metazoa</taxon>
        <taxon>Chordata</taxon>
        <taxon>Cephalochordata</taxon>
        <taxon>Leptocardii</taxon>
        <taxon>Amphioxiformes</taxon>
        <taxon>Branchiostomatidae</taxon>
        <taxon>Branchiostoma</taxon>
    </lineage>
</organism>
<evidence type="ECO:0000256" key="1">
    <source>
        <dbReference type="PROSITE-ProRule" id="PRU00339"/>
    </source>
</evidence>
<dbReference type="GO" id="GO:0008773">
    <property type="term" value="F:[protein-PII] uridylyltransferase activity"/>
    <property type="evidence" value="ECO:0007669"/>
    <property type="project" value="InterPro"/>
</dbReference>
<dbReference type="PANTHER" id="PTHR19959">
    <property type="entry name" value="KINESIN LIGHT CHAIN"/>
    <property type="match status" value="1"/>
</dbReference>
<dbReference type="RefSeq" id="XP_035665499.1">
    <property type="nucleotide sequence ID" value="XM_035809606.1"/>
</dbReference>
<dbReference type="SMART" id="SM00028">
    <property type="entry name" value="TPR"/>
    <property type="match status" value="14"/>
</dbReference>
<feature type="compositionally biased region" description="Basic and acidic residues" evidence="3">
    <location>
        <begin position="240"/>
        <end position="251"/>
    </location>
</feature>
<dbReference type="Proteomes" id="UP000001554">
    <property type="component" value="Unplaced"/>
</dbReference>
<dbReference type="Pfam" id="PF13374">
    <property type="entry name" value="TPR_10"/>
    <property type="match status" value="1"/>
</dbReference>
<dbReference type="Pfam" id="PF03445">
    <property type="entry name" value="DUF294"/>
    <property type="match status" value="1"/>
</dbReference>
<dbReference type="InterPro" id="IPR019734">
    <property type="entry name" value="TPR_rpt"/>
</dbReference>
<feature type="domain" description="Protein-PII uridylyltransferase N-terminal" evidence="4">
    <location>
        <begin position="459"/>
        <end position="545"/>
    </location>
</feature>
<feature type="repeat" description="TPR" evidence="1">
    <location>
        <begin position="886"/>
        <end position="919"/>
    </location>
</feature>
<keyword evidence="1" id="KW-0802">TPR repeat</keyword>
<evidence type="ECO:0000256" key="3">
    <source>
        <dbReference type="SAM" id="MobiDB-lite"/>
    </source>
</evidence>
<evidence type="ECO:0000313" key="5">
    <source>
        <dbReference type="Proteomes" id="UP000001554"/>
    </source>
</evidence>
<dbReference type="InterPro" id="IPR011990">
    <property type="entry name" value="TPR-like_helical_dom_sf"/>
</dbReference>
<dbReference type="Gene3D" id="1.25.40.10">
    <property type="entry name" value="Tetratricopeptide repeat domain"/>
    <property type="match status" value="4"/>
</dbReference>
<gene>
    <name evidence="6" type="primary">LOC118408746</name>
</gene>
<dbReference type="Pfam" id="PF13424">
    <property type="entry name" value="TPR_12"/>
    <property type="match status" value="2"/>
</dbReference>
<protein>
    <submittedName>
        <fullName evidence="6">Uncharacterized protein LOC118408746</fullName>
    </submittedName>
</protein>
<proteinExistence type="predicted"/>
<sequence length="1401" mass="157721">MTSLADKLQDLELCLKSRHGQSHVVGYGRALRKAILQMDLFLEAEIFKSLGDLHLKEGMLSKDSAELDKVAAMYTAALLRCNDSDIRQTLEHRIGYMEKLSRQLLQGYTPQYQSLDSWSITDINVLRVAETCEKLDRSTSICQPPAWQSVDVETVYTEALVTAVENRDVFLEIEILKSLGDLYIKKGREICGVSEFSKAATMYGRALTICRDPGVKQTLHHRVLYTVKIWGAIRMRLESKKSRQRERRSPEGHQVGENSGADVHPGTRSLSSSSEQGMATVAGGGIEEERLRDSKYKGHLKKGKSSLAKADLISAEHHFAAALKTVHISDPTAEQCQREVEPLCKLGDVYSKRGQQTGDGGDFVKAAALYNAAIVRSKNQVLIGNIVKAIEEVEKSFLKSILRIHSNVSHKNTNRHKKQLKEMRDQIKLEMETIDQQLDPYVHDEDDPCVKDIEARRAQAVRQLFERIARERKGFISQLVEECIGLMGPPPCKYALIGLGSQATGLVTPYSDLEFAILLEDESERCVVYFRNLTHYLHLKVVNLGETILPSVGIETLNNFHSGNPVDNWFYDSITPRGFAFDGSMPKASKTPLGRQETMNKPSSELICTPKNMVSKLLKDVTLYLKEGYHLATILRNPCLIAGDQKLISTYMAITRKILQADRGKIAQQLAQETLRENYKSCNFKETITAKMIDVKKTLYRFPAVAVDYLSLSVHIVPTTVWETIEEMKNKQAISDSNAHHLTVLASISAELRLKTYIANGGQKEKLSAMASMETMQNSQESYLQTNNHDVQTNALKLVFYLPNEKQLLRYYHTAVPLKRVLSAIKQSGVEWSGMKKVSNSFPEFYDSSPKVQAEMYFKLCKYRQAISYLNEALNTSEGTETEEVVGLLNSIGHASLFVGDHDKAISFLEQALKMHEKITEKSTVPSTPTSHTLGSILSNLGLAWGKAGDHRKEICYLEQTLQIERNTSGQSEANSVIAISLANLGSAWYFEGDFRKAISYYEQAQQAVVKANDESSPHIDISSLLGNLGEIWGDLGEHRKSVSYHEQALQMNRRMYGQHTAHPDIALSLGRLGKAFYREGDYRKAISYNEQGLQMYRAIYGEISPHPDISKFLNILGLAWEGLGEHRRAISYHEQALTIRRRIYGQSAPHPDIGESLNNMGSVWHKLGDFKKSKIYSKQALKIYMNVYGPTSAHPFIIPVLNSIGYSLISLNKSRKAIPYFDRALHMLRINGQSKTHPVIATVLNNLGQAWGKLGEHRRAVCYHEQAIQMIRSIYGQQIAHPDIATYLCNLGLAYQYLSDFNKAIKCHEEALKMFKSVYGPQTAHPLIAILLNNLGIISYKFRHFRAAKRTLREALAMAKRIHPQDQNHQMIKVIEMGLASLNGKLHTTEFLYTMTIPLL</sequence>
<dbReference type="Pfam" id="PF13181">
    <property type="entry name" value="TPR_8"/>
    <property type="match status" value="2"/>
</dbReference>
<feature type="compositionally biased region" description="Polar residues" evidence="3">
    <location>
        <begin position="268"/>
        <end position="277"/>
    </location>
</feature>
<keyword evidence="5" id="KW-1185">Reference proteome</keyword>
<name>A0A9J7HTB6_BRAFL</name>
<feature type="repeat" description="TPR" evidence="1">
    <location>
        <begin position="1286"/>
        <end position="1319"/>
    </location>
</feature>
<accession>A0A9J7HTB6</accession>
<feature type="coiled-coil region" evidence="2">
    <location>
        <begin position="410"/>
        <end position="437"/>
    </location>
</feature>
<dbReference type="PROSITE" id="PS50005">
    <property type="entry name" value="TPR"/>
    <property type="match status" value="2"/>
</dbReference>
<dbReference type="GeneID" id="118408746"/>